<sequence length="63" mass="7347">MCFLGYFEYIYSHFSLVFYILKAFLGISFSRKIFRSAEKTLFFCAELFVFVRMSLEKSASGGT</sequence>
<keyword evidence="1" id="KW-0812">Transmembrane</keyword>
<comment type="caution">
    <text evidence="2">The sequence shown here is derived from an EMBL/GenBank/DDBJ whole genome shotgun (WGS) entry which is preliminary data.</text>
</comment>
<dbReference type="Proteomes" id="UP000003598">
    <property type="component" value="Unassembled WGS sequence"/>
</dbReference>
<feature type="transmembrane region" description="Helical" evidence="1">
    <location>
        <begin position="6"/>
        <end position="25"/>
    </location>
</feature>
<reference evidence="2 3" key="1">
    <citation type="submission" date="2011-03" db="EMBL/GenBank/DDBJ databases">
        <authorList>
            <person name="Weinstock G."/>
            <person name="Sodergren E."/>
            <person name="Clifton S."/>
            <person name="Fulton L."/>
            <person name="Fulton B."/>
            <person name="Courtney L."/>
            <person name="Fronick C."/>
            <person name="Harrison M."/>
            <person name="Strong C."/>
            <person name="Farmer C."/>
            <person name="Delahaunty K."/>
            <person name="Markovic C."/>
            <person name="Hall O."/>
            <person name="Minx P."/>
            <person name="Tomlinson C."/>
            <person name="Mitreva M."/>
            <person name="Hou S."/>
            <person name="Chen J."/>
            <person name="Wollam A."/>
            <person name="Pepin K.H."/>
            <person name="Johnson M."/>
            <person name="Bhonagiri V."/>
            <person name="Zhang X."/>
            <person name="Suruliraj S."/>
            <person name="Warren W."/>
            <person name="Chinwalla A."/>
            <person name="Mardis E.R."/>
            <person name="Wilson R.K."/>
        </authorList>
    </citation>
    <scope>NUCLEOTIDE SEQUENCE [LARGE SCALE GENOMIC DNA]</scope>
    <source>
        <strain evidence="2 3">YIT 11840</strain>
    </source>
</reference>
<protein>
    <submittedName>
        <fullName evidence="2">Uncharacterized protein</fullName>
    </submittedName>
</protein>
<gene>
    <name evidence="2" type="ORF">HMPREF9441_01218</name>
</gene>
<organism evidence="2 3">
    <name type="scientific">Paraprevotella clara YIT 11840</name>
    <dbReference type="NCBI Taxonomy" id="762968"/>
    <lineage>
        <taxon>Bacteria</taxon>
        <taxon>Pseudomonadati</taxon>
        <taxon>Bacteroidota</taxon>
        <taxon>Bacteroidia</taxon>
        <taxon>Bacteroidales</taxon>
        <taxon>Prevotellaceae</taxon>
        <taxon>Paraprevotella</taxon>
    </lineage>
</organism>
<dbReference type="EMBL" id="AFFY01000017">
    <property type="protein sequence ID" value="EHH00835.1"/>
    <property type="molecule type" value="Genomic_DNA"/>
</dbReference>
<accession>G5SPD6</accession>
<proteinExistence type="predicted"/>
<keyword evidence="3" id="KW-1185">Reference proteome</keyword>
<keyword evidence="1" id="KW-1133">Transmembrane helix</keyword>
<dbReference type="AlphaFoldDB" id="G5SPD6"/>
<dbReference type="PATRIC" id="fig|762968.3.peg.1089"/>
<evidence type="ECO:0000256" key="1">
    <source>
        <dbReference type="SAM" id="Phobius"/>
    </source>
</evidence>
<keyword evidence="1" id="KW-0472">Membrane</keyword>
<evidence type="ECO:0000313" key="2">
    <source>
        <dbReference type="EMBL" id="EHH00835.1"/>
    </source>
</evidence>
<evidence type="ECO:0000313" key="3">
    <source>
        <dbReference type="Proteomes" id="UP000003598"/>
    </source>
</evidence>
<name>G5SPD6_9BACT</name>
<dbReference type="HOGENOM" id="CLU_2881787_0_0_10"/>